<dbReference type="EMBL" id="LMWW01000006">
    <property type="protein sequence ID" value="KUN88148.1"/>
    <property type="molecule type" value="Genomic_DNA"/>
</dbReference>
<dbReference type="SUPFAM" id="SSF56003">
    <property type="entry name" value="Molybdenum cofactor-binding domain"/>
    <property type="match status" value="1"/>
</dbReference>
<gene>
    <name evidence="1" type="ORF">AQJ64_04225</name>
</gene>
<organism evidence="1 2">
    <name type="scientific">Streptomyces griseoruber</name>
    <dbReference type="NCBI Taxonomy" id="1943"/>
    <lineage>
        <taxon>Bacteria</taxon>
        <taxon>Bacillati</taxon>
        <taxon>Actinomycetota</taxon>
        <taxon>Actinomycetes</taxon>
        <taxon>Kitasatosporales</taxon>
        <taxon>Streptomycetaceae</taxon>
        <taxon>Streptomyces</taxon>
    </lineage>
</organism>
<dbReference type="STRING" id="1943.AQJ64_04225"/>
<protein>
    <submittedName>
        <fullName evidence="1">Uncharacterized protein</fullName>
    </submittedName>
</protein>
<dbReference type="InterPro" id="IPR037165">
    <property type="entry name" value="AldOxase/xan_DH_Mopterin-bd_sf"/>
</dbReference>
<comment type="caution">
    <text evidence="1">The sequence shown here is derived from an EMBL/GenBank/DDBJ whole genome shotgun (WGS) entry which is preliminary data.</text>
</comment>
<name>A0A101T9K6_9ACTN</name>
<keyword evidence="2" id="KW-1185">Reference proteome</keyword>
<reference evidence="1 2" key="1">
    <citation type="submission" date="2015-10" db="EMBL/GenBank/DDBJ databases">
        <title>Draft genome sequence of Streptomyces griseoruber DSM 40281, type strain for the species Streptomyces griseoruber.</title>
        <authorList>
            <person name="Ruckert C."/>
            <person name="Winkler A."/>
            <person name="Kalinowski J."/>
            <person name="Kampfer P."/>
            <person name="Glaeser S."/>
        </authorList>
    </citation>
    <scope>NUCLEOTIDE SEQUENCE [LARGE SCALE GENOMIC DNA]</scope>
    <source>
        <strain evidence="1 2">DSM 40281</strain>
    </source>
</reference>
<evidence type="ECO:0000313" key="2">
    <source>
        <dbReference type="Proteomes" id="UP000052982"/>
    </source>
</evidence>
<dbReference type="AlphaFoldDB" id="A0A101T9K6"/>
<evidence type="ECO:0000313" key="1">
    <source>
        <dbReference type="EMBL" id="KUN88148.1"/>
    </source>
</evidence>
<dbReference type="GO" id="GO:0016491">
    <property type="term" value="F:oxidoreductase activity"/>
    <property type="evidence" value="ECO:0007669"/>
    <property type="project" value="InterPro"/>
</dbReference>
<accession>A0A101T9K6</accession>
<dbReference type="Gene3D" id="3.30.365.10">
    <property type="entry name" value="Aldehyde oxidase/xanthine dehydrogenase, molybdopterin binding domain"/>
    <property type="match status" value="1"/>
</dbReference>
<dbReference type="Proteomes" id="UP000052982">
    <property type="component" value="Unassembled WGS sequence"/>
</dbReference>
<sequence>MTLGIIGLGEVGMTGVAAAIANAVHHATGRRIRDLPITLDRLLWDDGPICAHDKKGTPMPDNADD</sequence>
<dbReference type="OrthoDB" id="8428274at2"/>
<proteinExistence type="predicted"/>